<keyword evidence="9" id="KW-0067">ATP-binding</keyword>
<dbReference type="PANTHER" id="PTHR43395">
    <property type="entry name" value="SENSOR HISTIDINE KINASE CHEA"/>
    <property type="match status" value="1"/>
</dbReference>
<feature type="compositionally biased region" description="Low complexity" evidence="13">
    <location>
        <begin position="259"/>
        <end position="277"/>
    </location>
</feature>
<dbReference type="PROSITE" id="PS50109">
    <property type="entry name" value="HIS_KIN"/>
    <property type="match status" value="1"/>
</dbReference>
<dbReference type="SUPFAM" id="SSF47226">
    <property type="entry name" value="Histidine-containing phosphotransfer domain, HPT domain"/>
    <property type="match status" value="1"/>
</dbReference>
<keyword evidence="7" id="KW-0547">Nucleotide-binding</keyword>
<dbReference type="GO" id="GO:0005737">
    <property type="term" value="C:cytoplasm"/>
    <property type="evidence" value="ECO:0007669"/>
    <property type="project" value="InterPro"/>
</dbReference>
<comment type="catalytic activity">
    <reaction evidence="1">
        <text>ATP + protein L-histidine = ADP + protein N-phospho-L-histidine.</text>
        <dbReference type="EC" id="2.7.13.3"/>
    </reaction>
</comment>
<dbReference type="SMART" id="SM00260">
    <property type="entry name" value="CheW"/>
    <property type="match status" value="1"/>
</dbReference>
<dbReference type="GO" id="GO:0006935">
    <property type="term" value="P:chemotaxis"/>
    <property type="evidence" value="ECO:0007669"/>
    <property type="project" value="UniProtKB-KW"/>
</dbReference>
<dbReference type="Pfam" id="PF01584">
    <property type="entry name" value="CheW"/>
    <property type="match status" value="1"/>
</dbReference>
<evidence type="ECO:0000256" key="13">
    <source>
        <dbReference type="SAM" id="MobiDB-lite"/>
    </source>
</evidence>
<dbReference type="AlphaFoldDB" id="A0A2M8W1Y8"/>
<feature type="domain" description="Histidine kinase" evidence="14">
    <location>
        <begin position="334"/>
        <end position="537"/>
    </location>
</feature>
<dbReference type="PANTHER" id="PTHR43395:SF10">
    <property type="entry name" value="CHEMOTAXIS PROTEIN CHEA"/>
    <property type="match status" value="1"/>
</dbReference>
<dbReference type="InterPro" id="IPR005467">
    <property type="entry name" value="His_kinase_dom"/>
</dbReference>
<dbReference type="InterPro" id="IPR008207">
    <property type="entry name" value="Sig_transdc_His_kin_Hpt_dom"/>
</dbReference>
<dbReference type="SMART" id="SM00387">
    <property type="entry name" value="HATPase_c"/>
    <property type="match status" value="1"/>
</dbReference>
<organism evidence="17 18">
    <name type="scientific">Yoonia maricola</name>
    <dbReference type="NCBI Taxonomy" id="420999"/>
    <lineage>
        <taxon>Bacteria</taxon>
        <taxon>Pseudomonadati</taxon>
        <taxon>Pseudomonadota</taxon>
        <taxon>Alphaproteobacteria</taxon>
        <taxon>Rhodobacterales</taxon>
        <taxon>Paracoccaceae</taxon>
        <taxon>Yoonia</taxon>
    </lineage>
</organism>
<evidence type="ECO:0000256" key="7">
    <source>
        <dbReference type="ARBA" id="ARBA00022741"/>
    </source>
</evidence>
<dbReference type="FunFam" id="3.30.565.10:FF:000016">
    <property type="entry name" value="Chemotaxis protein CheA, putative"/>
    <property type="match status" value="1"/>
</dbReference>
<dbReference type="Gene3D" id="3.30.565.10">
    <property type="entry name" value="Histidine kinase-like ATPase, C-terminal domain"/>
    <property type="match status" value="1"/>
</dbReference>
<dbReference type="CDD" id="cd00088">
    <property type="entry name" value="HPT"/>
    <property type="match status" value="1"/>
</dbReference>
<evidence type="ECO:0000256" key="10">
    <source>
        <dbReference type="ARBA" id="ARBA00023012"/>
    </source>
</evidence>
<keyword evidence="8 17" id="KW-0418">Kinase</keyword>
<dbReference type="PROSITE" id="PS50851">
    <property type="entry name" value="CHEW"/>
    <property type="match status" value="1"/>
</dbReference>
<dbReference type="InterPro" id="IPR036890">
    <property type="entry name" value="HATPase_C_sf"/>
</dbReference>
<dbReference type="GO" id="GO:0005524">
    <property type="term" value="F:ATP binding"/>
    <property type="evidence" value="ECO:0007669"/>
    <property type="project" value="UniProtKB-KW"/>
</dbReference>
<keyword evidence="18" id="KW-1185">Reference proteome</keyword>
<dbReference type="CDD" id="cd00731">
    <property type="entry name" value="CheA_reg"/>
    <property type="match status" value="1"/>
</dbReference>
<dbReference type="OrthoDB" id="9803176at2"/>
<evidence type="ECO:0000256" key="2">
    <source>
        <dbReference type="ARBA" id="ARBA00012438"/>
    </source>
</evidence>
<evidence type="ECO:0000259" key="16">
    <source>
        <dbReference type="PROSITE" id="PS50894"/>
    </source>
</evidence>
<dbReference type="Gene3D" id="1.10.287.560">
    <property type="entry name" value="Histidine kinase CheA-like, homodimeric domain"/>
    <property type="match status" value="1"/>
</dbReference>
<dbReference type="PROSITE" id="PS50894">
    <property type="entry name" value="HPT"/>
    <property type="match status" value="1"/>
</dbReference>
<dbReference type="InterPro" id="IPR002545">
    <property type="entry name" value="CheW-lke_dom"/>
</dbReference>
<dbReference type="InterPro" id="IPR004105">
    <property type="entry name" value="CheA-like_dim"/>
</dbReference>
<comment type="caution">
    <text evidence="17">The sequence shown here is derived from an EMBL/GenBank/DDBJ whole genome shotgun (WGS) entry which is preliminary data.</text>
</comment>
<reference evidence="17 18" key="1">
    <citation type="submission" date="2017-11" db="EMBL/GenBank/DDBJ databases">
        <title>Genomic Encyclopedia of Archaeal and Bacterial Type Strains, Phase II (KMG-II): From Individual Species to Whole Genera.</title>
        <authorList>
            <person name="Goeker M."/>
        </authorList>
    </citation>
    <scope>NUCLEOTIDE SEQUENCE [LARGE SCALE GENOMIC DNA]</scope>
    <source>
        <strain evidence="17 18">DSM 29128</strain>
    </source>
</reference>
<evidence type="ECO:0000256" key="4">
    <source>
        <dbReference type="ARBA" id="ARBA00022500"/>
    </source>
</evidence>
<dbReference type="Gene3D" id="1.20.120.160">
    <property type="entry name" value="HPT domain"/>
    <property type="match status" value="1"/>
</dbReference>
<dbReference type="InterPro" id="IPR036641">
    <property type="entry name" value="HPT_dom_sf"/>
</dbReference>
<accession>A0A2M8W1Y8</accession>
<protein>
    <recommendedName>
        <fullName evidence="3">Chemotaxis protein CheA</fullName>
        <ecNumber evidence="2">2.7.13.3</ecNumber>
    </recommendedName>
</protein>
<dbReference type="RefSeq" id="WP_100368896.1">
    <property type="nucleotide sequence ID" value="NZ_PGTY01000003.1"/>
</dbReference>
<evidence type="ECO:0000256" key="11">
    <source>
        <dbReference type="ARBA" id="ARBA00035100"/>
    </source>
</evidence>
<dbReference type="SMART" id="SM00073">
    <property type="entry name" value="HPT"/>
    <property type="match status" value="1"/>
</dbReference>
<feature type="domain" description="CheW-like" evidence="15">
    <location>
        <begin position="539"/>
        <end position="675"/>
    </location>
</feature>
<proteinExistence type="predicted"/>
<evidence type="ECO:0000259" key="15">
    <source>
        <dbReference type="PROSITE" id="PS50851"/>
    </source>
</evidence>
<evidence type="ECO:0000256" key="9">
    <source>
        <dbReference type="ARBA" id="ARBA00022840"/>
    </source>
</evidence>
<evidence type="ECO:0000256" key="5">
    <source>
        <dbReference type="ARBA" id="ARBA00022553"/>
    </source>
</evidence>
<keyword evidence="5 12" id="KW-0597">Phosphoprotein</keyword>
<feature type="region of interest" description="Disordered" evidence="13">
    <location>
        <begin position="259"/>
        <end position="290"/>
    </location>
</feature>
<evidence type="ECO:0000256" key="1">
    <source>
        <dbReference type="ARBA" id="ARBA00000085"/>
    </source>
</evidence>
<keyword evidence="4" id="KW-0145">Chemotaxis</keyword>
<dbReference type="EMBL" id="PGTY01000003">
    <property type="protein sequence ID" value="PJI84934.1"/>
    <property type="molecule type" value="Genomic_DNA"/>
</dbReference>
<dbReference type="SUPFAM" id="SSF55874">
    <property type="entry name" value="ATPase domain of HSP90 chaperone/DNA topoisomerase II/histidine kinase"/>
    <property type="match status" value="1"/>
</dbReference>
<dbReference type="InterPro" id="IPR051315">
    <property type="entry name" value="Bact_Chemotaxis_CheA"/>
</dbReference>
<dbReference type="Proteomes" id="UP000228531">
    <property type="component" value="Unassembled WGS sequence"/>
</dbReference>
<dbReference type="PRINTS" id="PR00344">
    <property type="entry name" value="BCTRLSENSOR"/>
</dbReference>
<dbReference type="InterPro" id="IPR037006">
    <property type="entry name" value="CheA-like_homodim_sf"/>
</dbReference>
<dbReference type="CDD" id="cd16916">
    <property type="entry name" value="HATPase_CheA-like"/>
    <property type="match status" value="1"/>
</dbReference>
<evidence type="ECO:0000256" key="8">
    <source>
        <dbReference type="ARBA" id="ARBA00022777"/>
    </source>
</evidence>
<dbReference type="InterPro" id="IPR036061">
    <property type="entry name" value="CheW-like_dom_sf"/>
</dbReference>
<dbReference type="Pfam" id="PF02895">
    <property type="entry name" value="H-kinase_dim"/>
    <property type="match status" value="1"/>
</dbReference>
<evidence type="ECO:0000256" key="12">
    <source>
        <dbReference type="PROSITE-ProRule" id="PRU00110"/>
    </source>
</evidence>
<evidence type="ECO:0000313" key="18">
    <source>
        <dbReference type="Proteomes" id="UP000228531"/>
    </source>
</evidence>
<dbReference type="Pfam" id="PF01627">
    <property type="entry name" value="Hpt"/>
    <property type="match status" value="1"/>
</dbReference>
<dbReference type="SUPFAM" id="SSF47384">
    <property type="entry name" value="Homodimeric domain of signal transducing histidine kinase"/>
    <property type="match status" value="1"/>
</dbReference>
<sequence>MTDSAILDAFFEECEDLLVALSDGLEDMREGRADGETVNAVFRAVHSIKGAAGAFSLDDLVGFAHTFETVLDEVRSDKLETDDELLRVLQRAGDILANLVDAARDDIPADRDQVDPVIAELQSFLGAEDLVEEEFVFEALSLSFDGDDSGARFVVHFRPGQEFYATGNDPALFIAALQALGPCEISVETSDLPEDFTGFTWNDGYLTWQVTVADQQNDLAIRDVFQFAEDLCDLQITEAHVDEPAPAIDIGLPDVVPTVDLTPVEPAPASDAPADTPAKTEKPAKRAASTLRVDPERVDRLINAVGELIINQSVISQRIDEAELPNSAELYGDLDDYKLLAREIQEGVMAIRAQPVKPLFQRMLRIGREAADATGKDVNLITEGEATEVDKIVVERLADPLTHMIRNAIDHGIETPEDRAATDKPQTGTLRLTASQRSGSIVIEIIDDGAGLNRKRIREIAINKGLITEDAALSEQEIDHLLFAPGFSTASVVTNLSGRGVGMDVVKTAITALGGRIAISSVAGQGTTFSITLPLTLAVMDGMIIHIGGQTMVVPIASILETIRPSPADIAEIGLSNHLLRIRGEYVPIIDLASRLGVTPNATSLTDRVLLLLQTESVSQCALAVDDILDQRQVVVKSMQGSYGEISGISGATILGDGKIALIIDPDAISAVPASEVNAQRKAQNEVSHATR</sequence>
<dbReference type="SMART" id="SM01231">
    <property type="entry name" value="H-kinase_dim"/>
    <property type="match status" value="1"/>
</dbReference>
<dbReference type="EC" id="2.7.13.3" evidence="2"/>
<feature type="modified residue" description="Phosphohistidine" evidence="12">
    <location>
        <position position="46"/>
    </location>
</feature>
<keyword evidence="10" id="KW-0902">Two-component regulatory system</keyword>
<dbReference type="GO" id="GO:0000155">
    <property type="term" value="F:phosphorelay sensor kinase activity"/>
    <property type="evidence" value="ECO:0007669"/>
    <property type="project" value="InterPro"/>
</dbReference>
<feature type="domain" description="HPt" evidence="16">
    <location>
        <begin position="1"/>
        <end position="103"/>
    </location>
</feature>
<evidence type="ECO:0000313" key="17">
    <source>
        <dbReference type="EMBL" id="PJI84934.1"/>
    </source>
</evidence>
<dbReference type="Gene3D" id="2.30.30.40">
    <property type="entry name" value="SH3 Domains"/>
    <property type="match status" value="1"/>
</dbReference>
<dbReference type="InterPro" id="IPR003594">
    <property type="entry name" value="HATPase_dom"/>
</dbReference>
<evidence type="ECO:0000259" key="14">
    <source>
        <dbReference type="PROSITE" id="PS50109"/>
    </source>
</evidence>
<dbReference type="InterPro" id="IPR036097">
    <property type="entry name" value="HisK_dim/P_sf"/>
</dbReference>
<evidence type="ECO:0000256" key="6">
    <source>
        <dbReference type="ARBA" id="ARBA00022679"/>
    </source>
</evidence>
<gene>
    <name evidence="17" type="ORF">BC777_2927</name>
</gene>
<dbReference type="InterPro" id="IPR004358">
    <property type="entry name" value="Sig_transdc_His_kin-like_C"/>
</dbReference>
<keyword evidence="6" id="KW-0808">Transferase</keyword>
<comment type="function">
    <text evidence="11">Involved in the transmission of sensory signals from the chemoreceptors to the flagellar motors. CheA is autophosphorylated; it can transfer its phosphate group to either CheB or CheY.</text>
</comment>
<dbReference type="SUPFAM" id="SSF50341">
    <property type="entry name" value="CheW-like"/>
    <property type="match status" value="1"/>
</dbReference>
<name>A0A2M8W1Y8_9RHOB</name>
<dbReference type="Pfam" id="PF02518">
    <property type="entry name" value="HATPase_c"/>
    <property type="match status" value="1"/>
</dbReference>
<evidence type="ECO:0000256" key="3">
    <source>
        <dbReference type="ARBA" id="ARBA00021495"/>
    </source>
</evidence>